<proteinExistence type="predicted"/>
<feature type="region of interest" description="Disordered" evidence="1">
    <location>
        <begin position="72"/>
        <end position="137"/>
    </location>
</feature>
<evidence type="ECO:0000256" key="2">
    <source>
        <dbReference type="SAM" id="SignalP"/>
    </source>
</evidence>
<dbReference type="EMBL" id="CP002056">
    <property type="protein sequence ID" value="ADI29521.1"/>
    <property type="molecule type" value="Genomic_DNA"/>
</dbReference>
<keyword evidence="2" id="KW-0732">Signal</keyword>
<feature type="domain" description="DUF4124" evidence="3">
    <location>
        <begin position="9"/>
        <end position="48"/>
    </location>
</feature>
<reference evidence="4 5" key="2">
    <citation type="journal article" date="2011" name="J. Bacteriol.">
        <title>Genomes of three methylotrophs from a single niche uncover genetic and metabolic divergence of Methylophilaceae.</title>
        <authorList>
            <person name="Lapidus A."/>
            <person name="Clum A."/>
            <person name="Labutti K."/>
            <person name="Kaluzhnaya M.G."/>
            <person name="Lim S."/>
            <person name="Beck D.A."/>
            <person name="Glavina Del Rio T."/>
            <person name="Nolan M."/>
            <person name="Mavromatis K."/>
            <person name="Huntemann M."/>
            <person name="Lucas S."/>
            <person name="Lidstrom M.E."/>
            <person name="Ivanova N."/>
            <person name="Chistoserdova L."/>
        </authorList>
    </citation>
    <scope>NUCLEOTIDE SEQUENCE [LARGE SCALE GENOMIC DNA]</scope>
    <source>
        <strain evidence="4 5">301</strain>
    </source>
</reference>
<name>D7DHI6_METV0</name>
<keyword evidence="5" id="KW-1185">Reference proteome</keyword>
<dbReference type="Pfam" id="PF13511">
    <property type="entry name" value="DUF4124"/>
    <property type="match status" value="1"/>
</dbReference>
<dbReference type="Proteomes" id="UP000000383">
    <property type="component" value="Chromosome"/>
</dbReference>
<dbReference type="KEGG" id="meh:M301_1137"/>
<feature type="chain" id="PRO_5003094695" description="DUF4124 domain-containing protein" evidence="2">
    <location>
        <begin position="20"/>
        <end position="196"/>
    </location>
</feature>
<dbReference type="InterPro" id="IPR025392">
    <property type="entry name" value="DUF4124"/>
</dbReference>
<dbReference type="STRING" id="666681.M301_1137"/>
<gene>
    <name evidence="4" type="ordered locus">M301_1137</name>
</gene>
<reference evidence="5" key="1">
    <citation type="submission" date="2010-05" db="EMBL/GenBank/DDBJ databases">
        <title>Complete sequence of Methylotenera sp. 301.</title>
        <authorList>
            <person name="Lucas S."/>
            <person name="Copeland A."/>
            <person name="Lapidus A."/>
            <person name="Cheng J.-F."/>
            <person name="Bruce D."/>
            <person name="Goodwin L."/>
            <person name="Pitluck S."/>
            <person name="Clum A."/>
            <person name="Land M."/>
            <person name="Hauser L."/>
            <person name="Kyrpides N."/>
            <person name="Ivanova N."/>
            <person name="Chistoservova L."/>
            <person name="Kalyuzhnaya M."/>
            <person name="Woyke T."/>
        </authorList>
    </citation>
    <scope>NUCLEOTIDE SEQUENCE [LARGE SCALE GENOMIC DNA]</scope>
    <source>
        <strain evidence="5">301</strain>
    </source>
</reference>
<protein>
    <recommendedName>
        <fullName evidence="3">DUF4124 domain-containing protein</fullName>
    </recommendedName>
</protein>
<dbReference type="HOGENOM" id="CLU_108835_1_0_4"/>
<dbReference type="OrthoDB" id="9181029at2"/>
<evidence type="ECO:0000313" key="5">
    <source>
        <dbReference type="Proteomes" id="UP000000383"/>
    </source>
</evidence>
<dbReference type="AlphaFoldDB" id="D7DHI6"/>
<dbReference type="RefSeq" id="WP_013147837.1">
    <property type="nucleotide sequence ID" value="NC_014207.1"/>
</dbReference>
<feature type="compositionally biased region" description="Basic and acidic residues" evidence="1">
    <location>
        <begin position="73"/>
        <end position="137"/>
    </location>
</feature>
<evidence type="ECO:0000256" key="1">
    <source>
        <dbReference type="SAM" id="MobiDB-lite"/>
    </source>
</evidence>
<evidence type="ECO:0000259" key="3">
    <source>
        <dbReference type="Pfam" id="PF13511"/>
    </source>
</evidence>
<feature type="signal peptide" evidence="2">
    <location>
        <begin position="1"/>
        <end position="19"/>
    </location>
</feature>
<dbReference type="eggNOG" id="ENOG5032662">
    <property type="taxonomic scope" value="Bacteria"/>
</dbReference>
<sequence precursor="true">MRLRILLLCVVLLPTLASAEIYKWKDKDGVVRYSDVPPPSNVKQEPLYGKKIAKPTGLAPLAPVEGDMTAAINRDKAATSAKDKAQNDKEITDKTKADGKAANAKAKDEKAPLSKEEAAQKRAQDAEKQKQADEQKKAELEIKQANCTGAKQNLATYANGGRIAKTDENGKKQYLGDADIAQGKADAQRDVEKYCD</sequence>
<organism evidence="4 5">
    <name type="scientific">Methylotenera versatilis (strain 301)</name>
    <dbReference type="NCBI Taxonomy" id="666681"/>
    <lineage>
        <taxon>Bacteria</taxon>
        <taxon>Pseudomonadati</taxon>
        <taxon>Pseudomonadota</taxon>
        <taxon>Betaproteobacteria</taxon>
        <taxon>Nitrosomonadales</taxon>
        <taxon>Methylophilaceae</taxon>
        <taxon>Methylotenera</taxon>
    </lineage>
</organism>
<accession>D7DHI6</accession>
<evidence type="ECO:0000313" key="4">
    <source>
        <dbReference type="EMBL" id="ADI29521.1"/>
    </source>
</evidence>